<feature type="transmembrane region" description="Helical" evidence="8">
    <location>
        <begin position="77"/>
        <end position="95"/>
    </location>
</feature>
<dbReference type="RefSeq" id="WP_042204696.1">
    <property type="nucleotide sequence ID" value="NZ_CP009288.1"/>
</dbReference>
<dbReference type="eggNOG" id="COG0609">
    <property type="taxonomic scope" value="Bacteria"/>
</dbReference>
<dbReference type="Gene3D" id="1.10.3470.10">
    <property type="entry name" value="ABC transporter involved in vitamin B12 uptake, BtuC"/>
    <property type="match status" value="1"/>
</dbReference>
<feature type="transmembrane region" description="Helical" evidence="8">
    <location>
        <begin position="21"/>
        <end position="43"/>
    </location>
</feature>
<keyword evidence="10" id="KW-1185">Reference proteome</keyword>
<gene>
    <name evidence="9" type="ORF">PDUR_01095</name>
</gene>
<feature type="transmembrane region" description="Helical" evidence="8">
    <location>
        <begin position="132"/>
        <end position="151"/>
    </location>
</feature>
<dbReference type="CDD" id="cd06550">
    <property type="entry name" value="TM_ABC_iron-siderophores_like"/>
    <property type="match status" value="1"/>
</dbReference>
<accession>A0A089HJB6</accession>
<dbReference type="InterPro" id="IPR000522">
    <property type="entry name" value="ABC_transptr_permease_BtuC"/>
</dbReference>
<reference evidence="9 10" key="1">
    <citation type="submission" date="2014-08" db="EMBL/GenBank/DDBJ databases">
        <title>Comparative genomics of the Paenibacillus odorifer group.</title>
        <authorList>
            <person name="den Bakker H.C."/>
            <person name="Tsai Y.-C."/>
            <person name="Martin N."/>
            <person name="Korlach J."/>
            <person name="Wiedmann M."/>
        </authorList>
    </citation>
    <scope>NUCLEOTIDE SEQUENCE [LARGE SCALE GENOMIC DNA]</scope>
    <source>
        <strain evidence="9 10">DSM 1735</strain>
    </source>
</reference>
<dbReference type="GO" id="GO:0005886">
    <property type="term" value="C:plasma membrane"/>
    <property type="evidence" value="ECO:0007669"/>
    <property type="project" value="UniProtKB-SubCell"/>
</dbReference>
<dbReference type="EMBL" id="CP009288">
    <property type="protein sequence ID" value="AIQ10775.1"/>
    <property type="molecule type" value="Genomic_DNA"/>
</dbReference>
<comment type="subcellular location">
    <subcellularLocation>
        <location evidence="1">Cell membrane</location>
        <topology evidence="1">Multi-pass membrane protein</topology>
    </subcellularLocation>
</comment>
<dbReference type="GO" id="GO:0033214">
    <property type="term" value="P:siderophore-iron import into cell"/>
    <property type="evidence" value="ECO:0007669"/>
    <property type="project" value="TreeGrafter"/>
</dbReference>
<feature type="transmembrane region" description="Helical" evidence="8">
    <location>
        <begin position="323"/>
        <end position="340"/>
    </location>
</feature>
<name>A0A089HJB6_PAEDU</name>
<dbReference type="Proteomes" id="UP000029409">
    <property type="component" value="Chromosome"/>
</dbReference>
<evidence type="ECO:0000256" key="3">
    <source>
        <dbReference type="ARBA" id="ARBA00022448"/>
    </source>
</evidence>
<dbReference type="KEGG" id="pdu:PDUR_01095"/>
<evidence type="ECO:0000313" key="10">
    <source>
        <dbReference type="Proteomes" id="UP000029409"/>
    </source>
</evidence>
<organism evidence="9 10">
    <name type="scientific">Paenibacillus durus</name>
    <name type="common">Paenibacillus azotofixans</name>
    <dbReference type="NCBI Taxonomy" id="44251"/>
    <lineage>
        <taxon>Bacteria</taxon>
        <taxon>Bacillati</taxon>
        <taxon>Bacillota</taxon>
        <taxon>Bacilli</taxon>
        <taxon>Bacillales</taxon>
        <taxon>Paenibacillaceae</taxon>
        <taxon>Paenibacillus</taxon>
    </lineage>
</organism>
<protein>
    <submittedName>
        <fullName evidence="9">Iron ABC transporter permease</fullName>
    </submittedName>
</protein>
<feature type="transmembrane region" description="Helical" evidence="8">
    <location>
        <begin position="163"/>
        <end position="183"/>
    </location>
</feature>
<dbReference type="InterPro" id="IPR037294">
    <property type="entry name" value="ABC_BtuC-like"/>
</dbReference>
<evidence type="ECO:0000313" key="9">
    <source>
        <dbReference type="EMBL" id="AIQ10775.1"/>
    </source>
</evidence>
<evidence type="ECO:0000256" key="1">
    <source>
        <dbReference type="ARBA" id="ARBA00004651"/>
    </source>
</evidence>
<dbReference type="PANTHER" id="PTHR30472:SF24">
    <property type="entry name" value="FERRIC ENTEROBACTIN TRANSPORT SYSTEM PERMEASE PROTEIN FEPG"/>
    <property type="match status" value="1"/>
</dbReference>
<dbReference type="FunFam" id="1.10.3470.10:FF:000001">
    <property type="entry name" value="Vitamin B12 ABC transporter permease BtuC"/>
    <property type="match status" value="1"/>
</dbReference>
<feature type="transmembrane region" description="Helical" evidence="8">
    <location>
        <begin position="251"/>
        <end position="278"/>
    </location>
</feature>
<evidence type="ECO:0000256" key="6">
    <source>
        <dbReference type="ARBA" id="ARBA00022989"/>
    </source>
</evidence>
<comment type="similarity">
    <text evidence="2">Belongs to the binding-protein-dependent transport system permease family. FecCD subfamily.</text>
</comment>
<feature type="transmembrane region" description="Helical" evidence="8">
    <location>
        <begin position="290"/>
        <end position="311"/>
    </location>
</feature>
<dbReference type="Pfam" id="PF01032">
    <property type="entry name" value="FecCD"/>
    <property type="match status" value="1"/>
</dbReference>
<evidence type="ECO:0000256" key="5">
    <source>
        <dbReference type="ARBA" id="ARBA00022692"/>
    </source>
</evidence>
<sequence length="345" mass="36607">MKKHTTIRNRSGTISFLIDHKSVLVIIGLFCVWLLLVVIGLSVGSTLINPLEVIQHLLGMGNEEHAFVIETLRLPRIVLSFLVGISLGVSGLILQGIVRNPLASPDIIGITGGAAVAAILVITFFSELSIHWIPVAAIVGAGLTSLMIYFLAWKKGVTPIRLVLIGIGVQAATGGIVTMMIVLSPSYSTSEAYIWMTGSVYGANWNNVKSMLPWVLVFVPLSLILSRKVNVQELGDEVALGLGTKVQTDRFILLFVSVALAGSAVAFAGGIGFVGLIAPHIARKLVGRSFASLVPVSALIGGLIVVLADVVARTAFLPLDLPAGVFVSGIGAPFFIFLLYRNRHV</sequence>
<keyword evidence="4" id="KW-1003">Cell membrane</keyword>
<proteinExistence type="inferred from homology"/>
<dbReference type="STRING" id="44251.PDUR_01095"/>
<keyword evidence="5 8" id="KW-0812">Transmembrane</keyword>
<dbReference type="SUPFAM" id="SSF81345">
    <property type="entry name" value="ABC transporter involved in vitamin B12 uptake, BtuC"/>
    <property type="match status" value="1"/>
</dbReference>
<keyword evidence="3" id="KW-0813">Transport</keyword>
<evidence type="ECO:0000256" key="4">
    <source>
        <dbReference type="ARBA" id="ARBA00022475"/>
    </source>
</evidence>
<dbReference type="AlphaFoldDB" id="A0A089HJB6"/>
<dbReference type="OrthoDB" id="9811721at2"/>
<feature type="transmembrane region" description="Helical" evidence="8">
    <location>
        <begin position="107"/>
        <end position="126"/>
    </location>
</feature>
<dbReference type="PANTHER" id="PTHR30472">
    <property type="entry name" value="FERRIC ENTEROBACTIN TRANSPORT SYSTEM PERMEASE PROTEIN"/>
    <property type="match status" value="1"/>
</dbReference>
<keyword evidence="6 8" id="KW-1133">Transmembrane helix</keyword>
<evidence type="ECO:0000256" key="2">
    <source>
        <dbReference type="ARBA" id="ARBA00007935"/>
    </source>
</evidence>
<keyword evidence="7 8" id="KW-0472">Membrane</keyword>
<evidence type="ECO:0000256" key="8">
    <source>
        <dbReference type="SAM" id="Phobius"/>
    </source>
</evidence>
<evidence type="ECO:0000256" key="7">
    <source>
        <dbReference type="ARBA" id="ARBA00023136"/>
    </source>
</evidence>
<dbReference type="GO" id="GO:0022857">
    <property type="term" value="F:transmembrane transporter activity"/>
    <property type="evidence" value="ECO:0007669"/>
    <property type="project" value="InterPro"/>
</dbReference>